<sequence length="170" mass="19448">GAEKNRGKREEEGGGGWCRGRGELHRKGEERGKGRVKEEEEEEKERERYRKGRHCCRRSPMERKTPPLPSFAEETPQWLGREVSRPLRLGHGRTRAGVGKGEREGGLGRAIIWFNRTRVIQIGLTQARSRMNRISRAPGLRPRPIEVAGSRLASSPGDFTEMMVWPCFKF</sequence>
<protein>
    <submittedName>
        <fullName evidence="2">Uncharacterized protein</fullName>
    </submittedName>
</protein>
<dbReference type="AlphaFoldDB" id="A0A426ZM98"/>
<name>A0A426ZM98_ENSVE</name>
<dbReference type="EMBL" id="AMZH03005926">
    <property type="protein sequence ID" value="RRT65116.1"/>
    <property type="molecule type" value="Genomic_DNA"/>
</dbReference>
<evidence type="ECO:0000313" key="3">
    <source>
        <dbReference type="Proteomes" id="UP000287651"/>
    </source>
</evidence>
<feature type="region of interest" description="Disordered" evidence="1">
    <location>
        <begin position="1"/>
        <end position="79"/>
    </location>
</feature>
<evidence type="ECO:0000256" key="1">
    <source>
        <dbReference type="SAM" id="MobiDB-lite"/>
    </source>
</evidence>
<feature type="non-terminal residue" evidence="2">
    <location>
        <position position="1"/>
    </location>
</feature>
<gene>
    <name evidence="2" type="ORF">B296_00041276</name>
</gene>
<accession>A0A426ZM98</accession>
<feature type="compositionally biased region" description="Basic and acidic residues" evidence="1">
    <location>
        <begin position="1"/>
        <end position="12"/>
    </location>
</feature>
<comment type="caution">
    <text evidence="2">The sequence shown here is derived from an EMBL/GenBank/DDBJ whole genome shotgun (WGS) entry which is preliminary data.</text>
</comment>
<proteinExistence type="predicted"/>
<feature type="compositionally biased region" description="Basic and acidic residues" evidence="1">
    <location>
        <begin position="20"/>
        <end position="38"/>
    </location>
</feature>
<organism evidence="2 3">
    <name type="scientific">Ensete ventricosum</name>
    <name type="common">Abyssinian banana</name>
    <name type="synonym">Musa ensete</name>
    <dbReference type="NCBI Taxonomy" id="4639"/>
    <lineage>
        <taxon>Eukaryota</taxon>
        <taxon>Viridiplantae</taxon>
        <taxon>Streptophyta</taxon>
        <taxon>Embryophyta</taxon>
        <taxon>Tracheophyta</taxon>
        <taxon>Spermatophyta</taxon>
        <taxon>Magnoliopsida</taxon>
        <taxon>Liliopsida</taxon>
        <taxon>Zingiberales</taxon>
        <taxon>Musaceae</taxon>
        <taxon>Ensete</taxon>
    </lineage>
</organism>
<evidence type="ECO:0000313" key="2">
    <source>
        <dbReference type="EMBL" id="RRT65116.1"/>
    </source>
</evidence>
<reference evidence="2 3" key="1">
    <citation type="journal article" date="2014" name="Agronomy (Basel)">
        <title>A Draft Genome Sequence for Ensete ventricosum, the Drought-Tolerant Tree Against Hunger.</title>
        <authorList>
            <person name="Harrison J."/>
            <person name="Moore K.A."/>
            <person name="Paszkiewicz K."/>
            <person name="Jones T."/>
            <person name="Grant M."/>
            <person name="Ambacheew D."/>
            <person name="Muzemil S."/>
            <person name="Studholme D.J."/>
        </authorList>
    </citation>
    <scope>NUCLEOTIDE SEQUENCE [LARGE SCALE GENOMIC DNA]</scope>
</reference>
<dbReference type="Proteomes" id="UP000287651">
    <property type="component" value="Unassembled WGS sequence"/>
</dbReference>